<dbReference type="Proteomes" id="UP000294813">
    <property type="component" value="Unassembled WGS sequence"/>
</dbReference>
<evidence type="ECO:0000259" key="7">
    <source>
        <dbReference type="PROSITE" id="PS50885"/>
    </source>
</evidence>
<gene>
    <name evidence="8" type="ORF">EDD73_10256</name>
</gene>
<feature type="coiled-coil region" evidence="4">
    <location>
        <begin position="82"/>
        <end position="109"/>
    </location>
</feature>
<dbReference type="Pfam" id="PF12729">
    <property type="entry name" value="4HB_MCP_1"/>
    <property type="match status" value="1"/>
</dbReference>
<dbReference type="InterPro" id="IPR003660">
    <property type="entry name" value="HAMP_dom"/>
</dbReference>
<dbReference type="Pfam" id="PF00015">
    <property type="entry name" value="MCPsignal"/>
    <property type="match status" value="1"/>
</dbReference>
<dbReference type="SMART" id="SM00283">
    <property type="entry name" value="MA"/>
    <property type="match status" value="1"/>
</dbReference>
<dbReference type="SUPFAM" id="SSF58104">
    <property type="entry name" value="Methyl-accepting chemotaxis protein (MCP) signaling domain"/>
    <property type="match status" value="2"/>
</dbReference>
<comment type="caution">
    <text evidence="8">The sequence shown here is derived from an EMBL/GenBank/DDBJ whole genome shotgun (WGS) entry which is preliminary data.</text>
</comment>
<accession>A0A4R2RW49</accession>
<reference evidence="8 9" key="1">
    <citation type="submission" date="2019-03" db="EMBL/GenBank/DDBJ databases">
        <title>Genomic Encyclopedia of Type Strains, Phase IV (KMG-IV): sequencing the most valuable type-strain genomes for metagenomic binning, comparative biology and taxonomic classification.</title>
        <authorList>
            <person name="Goeker M."/>
        </authorList>
    </citation>
    <scope>NUCLEOTIDE SEQUENCE [LARGE SCALE GENOMIC DNA]</scope>
    <source>
        <strain evidence="8 9">DSM 11170</strain>
    </source>
</reference>
<dbReference type="InterPro" id="IPR024478">
    <property type="entry name" value="HlyB_4HB_MCP"/>
</dbReference>
<keyword evidence="5" id="KW-0472">Membrane</keyword>
<evidence type="ECO:0000256" key="4">
    <source>
        <dbReference type="SAM" id="Coils"/>
    </source>
</evidence>
<evidence type="ECO:0000256" key="2">
    <source>
        <dbReference type="ARBA" id="ARBA00029447"/>
    </source>
</evidence>
<keyword evidence="9" id="KW-1185">Reference proteome</keyword>
<dbReference type="InterPro" id="IPR004090">
    <property type="entry name" value="Chemotax_Me-accpt_rcpt"/>
</dbReference>
<dbReference type="Gene3D" id="6.10.340.10">
    <property type="match status" value="1"/>
</dbReference>
<dbReference type="GO" id="GO:0007165">
    <property type="term" value="P:signal transduction"/>
    <property type="evidence" value="ECO:0007669"/>
    <property type="project" value="UniProtKB-KW"/>
</dbReference>
<evidence type="ECO:0000256" key="5">
    <source>
        <dbReference type="SAM" id="Phobius"/>
    </source>
</evidence>
<dbReference type="PRINTS" id="PR00260">
    <property type="entry name" value="CHEMTRNSDUCR"/>
</dbReference>
<dbReference type="CDD" id="cd11386">
    <property type="entry name" value="MCP_signal"/>
    <property type="match status" value="1"/>
</dbReference>
<feature type="domain" description="Methyl-accepting transducer" evidence="6">
    <location>
        <begin position="283"/>
        <end position="519"/>
    </location>
</feature>
<feature type="transmembrane region" description="Helical" evidence="5">
    <location>
        <begin position="13"/>
        <end position="35"/>
    </location>
</feature>
<dbReference type="OrthoDB" id="5392220at2"/>
<evidence type="ECO:0000259" key="6">
    <source>
        <dbReference type="PROSITE" id="PS50111"/>
    </source>
</evidence>
<evidence type="ECO:0000256" key="3">
    <source>
        <dbReference type="PROSITE-ProRule" id="PRU00284"/>
    </source>
</evidence>
<evidence type="ECO:0000256" key="1">
    <source>
        <dbReference type="ARBA" id="ARBA00023224"/>
    </source>
</evidence>
<dbReference type="GO" id="GO:0016020">
    <property type="term" value="C:membrane"/>
    <property type="evidence" value="ECO:0007669"/>
    <property type="project" value="InterPro"/>
</dbReference>
<dbReference type="EMBL" id="SLXT01000002">
    <property type="protein sequence ID" value="TCP68660.1"/>
    <property type="molecule type" value="Genomic_DNA"/>
</dbReference>
<comment type="similarity">
    <text evidence="2">Belongs to the methyl-accepting chemotaxis (MCP) protein family.</text>
</comment>
<dbReference type="SMART" id="SM00304">
    <property type="entry name" value="HAMP"/>
    <property type="match status" value="1"/>
</dbReference>
<dbReference type="GO" id="GO:0006935">
    <property type="term" value="P:chemotaxis"/>
    <property type="evidence" value="ECO:0007669"/>
    <property type="project" value="InterPro"/>
</dbReference>
<evidence type="ECO:0000313" key="8">
    <source>
        <dbReference type="EMBL" id="TCP68660.1"/>
    </source>
</evidence>
<name>A0A4R2RW49_9FIRM</name>
<keyword evidence="5" id="KW-1133">Transmembrane helix</keyword>
<organism evidence="8 9">
    <name type="scientific">Heliophilum fasciatum</name>
    <dbReference type="NCBI Taxonomy" id="35700"/>
    <lineage>
        <taxon>Bacteria</taxon>
        <taxon>Bacillati</taxon>
        <taxon>Bacillota</taxon>
        <taxon>Clostridia</taxon>
        <taxon>Eubacteriales</taxon>
        <taxon>Heliobacteriaceae</taxon>
        <taxon>Heliophilum</taxon>
    </lineage>
</organism>
<sequence length="694" mass="76559">MGWLNNLKVSQKVMLLITVAALFMTLLGGITYTYLSEIAHSTNELYASRLLPVKWLNESRTLTVESEAATLQAIFSQDPQERQRLFAVVEKNSQKIRELEDQFKKTELDAYSQELVTALDQQLATFVGIRGRVIQVANLGNNEQAFLAYRISRPYYDKVAESRRLLAEHNAELASELNKAVNEYITQIIYTLLGLTALAIVLSSVFGIWLSKRITNPIQEIEEQMIRAGAGDLTVQGAVHSVDEVGQLTASYNQMINQQSQMVSLVRKSADELAAASEEMAASSEEVSATINEIAQNAQKVAGEAQKGSGSILDSSEVLLELSSLIQIAREKSTKAAESSQFTLNTAKEGTQTVSESIASMMNIKQKTLETEERMAILNDYSQQIGLITETIANIAGQTNLLALNAAIEAARAGDAGRGFAVVAEEVRKLAEQSNQGAIEVANLMSKVTENTSAALESTLLTRNEVEKGVTAVNNAGQALERILHAMENTASAVDDIYHLTEEEVASSDRILKLIDSIASAVEVINQQIHQIAESTEHVSLAMETIAASTEETSAMAGELRMNMSRFKVQDAGTKADLSVVDILTKAKSDYLLWKMRVENLVAGKEAFSLDELPQFKDMPLTKWYMDEDNPLRRDPDVVHLKKPHKQVHEALKRTATACSLENVAECQYFQAQLGQHMESFIEMIDVLIRKFMK</sequence>
<dbReference type="CDD" id="cd06225">
    <property type="entry name" value="HAMP"/>
    <property type="match status" value="1"/>
</dbReference>
<dbReference type="PANTHER" id="PTHR32089">
    <property type="entry name" value="METHYL-ACCEPTING CHEMOTAXIS PROTEIN MCPB"/>
    <property type="match status" value="1"/>
</dbReference>
<feature type="transmembrane region" description="Helical" evidence="5">
    <location>
        <begin position="188"/>
        <end position="210"/>
    </location>
</feature>
<protein>
    <submittedName>
        <fullName evidence="8">Methyl-accepting chemotaxis protein</fullName>
    </submittedName>
</protein>
<dbReference type="RefSeq" id="WP_131917864.1">
    <property type="nucleotide sequence ID" value="NZ_JAOQNU010000002.1"/>
</dbReference>
<proteinExistence type="inferred from homology"/>
<dbReference type="PROSITE" id="PS50111">
    <property type="entry name" value="CHEMOTAXIS_TRANSDUC_2"/>
    <property type="match status" value="1"/>
</dbReference>
<dbReference type="Gene3D" id="1.20.120.30">
    <property type="entry name" value="Aspartate receptor, ligand-binding domain"/>
    <property type="match status" value="1"/>
</dbReference>
<dbReference type="PROSITE" id="PS50885">
    <property type="entry name" value="HAMP"/>
    <property type="match status" value="1"/>
</dbReference>
<dbReference type="GO" id="GO:0004888">
    <property type="term" value="F:transmembrane signaling receptor activity"/>
    <property type="evidence" value="ECO:0007669"/>
    <property type="project" value="InterPro"/>
</dbReference>
<dbReference type="PANTHER" id="PTHR32089:SF112">
    <property type="entry name" value="LYSOZYME-LIKE PROTEIN-RELATED"/>
    <property type="match status" value="1"/>
</dbReference>
<dbReference type="Pfam" id="PF00672">
    <property type="entry name" value="HAMP"/>
    <property type="match status" value="1"/>
</dbReference>
<feature type="domain" description="HAMP" evidence="7">
    <location>
        <begin position="212"/>
        <end position="264"/>
    </location>
</feature>
<dbReference type="AlphaFoldDB" id="A0A4R2RW49"/>
<dbReference type="InterPro" id="IPR004089">
    <property type="entry name" value="MCPsignal_dom"/>
</dbReference>
<keyword evidence="1 3" id="KW-0807">Transducer</keyword>
<keyword evidence="4" id="KW-0175">Coiled coil</keyword>
<keyword evidence="5" id="KW-0812">Transmembrane</keyword>
<dbReference type="Gene3D" id="1.10.287.950">
    <property type="entry name" value="Methyl-accepting chemotaxis protein"/>
    <property type="match status" value="1"/>
</dbReference>
<evidence type="ECO:0000313" key="9">
    <source>
        <dbReference type="Proteomes" id="UP000294813"/>
    </source>
</evidence>